<accession>A0A9P4M0S3</accession>
<reference evidence="1" key="1">
    <citation type="journal article" date="2020" name="Stud. Mycol.">
        <title>101 Dothideomycetes genomes: a test case for predicting lifestyles and emergence of pathogens.</title>
        <authorList>
            <person name="Haridas S."/>
            <person name="Albert R."/>
            <person name="Binder M."/>
            <person name="Bloem J."/>
            <person name="Labutti K."/>
            <person name="Salamov A."/>
            <person name="Andreopoulos B."/>
            <person name="Baker S."/>
            <person name="Barry K."/>
            <person name="Bills G."/>
            <person name="Bluhm B."/>
            <person name="Cannon C."/>
            <person name="Castanera R."/>
            <person name="Culley D."/>
            <person name="Daum C."/>
            <person name="Ezra D."/>
            <person name="Gonzalez J."/>
            <person name="Henrissat B."/>
            <person name="Kuo A."/>
            <person name="Liang C."/>
            <person name="Lipzen A."/>
            <person name="Lutzoni F."/>
            <person name="Magnuson J."/>
            <person name="Mondo S."/>
            <person name="Nolan M."/>
            <person name="Ohm R."/>
            <person name="Pangilinan J."/>
            <person name="Park H.-J."/>
            <person name="Ramirez L."/>
            <person name="Alfaro M."/>
            <person name="Sun H."/>
            <person name="Tritt A."/>
            <person name="Yoshinaga Y."/>
            <person name="Zwiers L.-H."/>
            <person name="Turgeon B."/>
            <person name="Goodwin S."/>
            <person name="Spatafora J."/>
            <person name="Crous P."/>
            <person name="Grigoriev I."/>
        </authorList>
    </citation>
    <scope>NUCLEOTIDE SEQUENCE</scope>
    <source>
        <strain evidence="1">CBS 133067</strain>
    </source>
</reference>
<evidence type="ECO:0000313" key="1">
    <source>
        <dbReference type="EMBL" id="KAF2093896.1"/>
    </source>
</evidence>
<dbReference type="OrthoDB" id="408631at2759"/>
<gene>
    <name evidence="1" type="ORF">NA57DRAFT_80898</name>
</gene>
<name>A0A9P4M0S3_9PEZI</name>
<dbReference type="EMBL" id="ML978136">
    <property type="protein sequence ID" value="KAF2093896.1"/>
    <property type="molecule type" value="Genomic_DNA"/>
</dbReference>
<sequence length="139" mass="15662">MSASNSEYPYLHNQTILDEYLTSIGLSGLGVIHTSDFAFLFGNLSIYNDAMDTIRPSQADFELKDWMSRSWASFATTGMPWIVGKATVKGCEEAYEKGDGEFDAKVFVTSGPNERLDLRSRIERRGDDGDVEKEVWIFE</sequence>
<organism evidence="1 2">
    <name type="scientific">Rhizodiscina lignyota</name>
    <dbReference type="NCBI Taxonomy" id="1504668"/>
    <lineage>
        <taxon>Eukaryota</taxon>
        <taxon>Fungi</taxon>
        <taxon>Dikarya</taxon>
        <taxon>Ascomycota</taxon>
        <taxon>Pezizomycotina</taxon>
        <taxon>Dothideomycetes</taxon>
        <taxon>Pleosporomycetidae</taxon>
        <taxon>Aulographales</taxon>
        <taxon>Rhizodiscinaceae</taxon>
        <taxon>Rhizodiscina</taxon>
    </lineage>
</organism>
<dbReference type="SUPFAM" id="SSF53474">
    <property type="entry name" value="alpha/beta-Hydrolases"/>
    <property type="match status" value="1"/>
</dbReference>
<keyword evidence="2" id="KW-1185">Reference proteome</keyword>
<comment type="caution">
    <text evidence="1">The sequence shown here is derived from an EMBL/GenBank/DDBJ whole genome shotgun (WGS) entry which is preliminary data.</text>
</comment>
<dbReference type="Gene3D" id="3.40.50.1820">
    <property type="entry name" value="alpha/beta hydrolase"/>
    <property type="match status" value="1"/>
</dbReference>
<dbReference type="Proteomes" id="UP000799772">
    <property type="component" value="Unassembled WGS sequence"/>
</dbReference>
<evidence type="ECO:0000313" key="2">
    <source>
        <dbReference type="Proteomes" id="UP000799772"/>
    </source>
</evidence>
<dbReference type="AlphaFoldDB" id="A0A9P4M0S3"/>
<protein>
    <submittedName>
        <fullName evidence="1">Uncharacterized protein</fullName>
    </submittedName>
</protein>
<dbReference type="InterPro" id="IPR029058">
    <property type="entry name" value="AB_hydrolase_fold"/>
</dbReference>
<proteinExistence type="predicted"/>